<keyword evidence="2" id="KW-1185">Reference proteome</keyword>
<protein>
    <submittedName>
        <fullName evidence="1">Uncharacterized protein</fullName>
    </submittedName>
</protein>
<proteinExistence type="predicted"/>
<sequence>SQGELEPIPADVGREAECAFSTATNHPHYSGKRWSNRVQQTEAGSNVIILPQRSHDHVYSTLDIFVGVYHKHHQRPHPLLVNPGGDPLLCSHSGFFPLPMDFILGGQAEKVCSN</sequence>
<evidence type="ECO:0000313" key="1">
    <source>
        <dbReference type="EMBL" id="CAB1423043.1"/>
    </source>
</evidence>
<gene>
    <name evidence="1" type="ORF">PLEPLA_LOCUS10961</name>
</gene>
<dbReference type="Proteomes" id="UP001153269">
    <property type="component" value="Unassembled WGS sequence"/>
</dbReference>
<name>A0A9N7U476_PLEPL</name>
<feature type="non-terminal residue" evidence="1">
    <location>
        <position position="1"/>
    </location>
</feature>
<dbReference type="EMBL" id="CADEAL010000631">
    <property type="protein sequence ID" value="CAB1423043.1"/>
    <property type="molecule type" value="Genomic_DNA"/>
</dbReference>
<dbReference type="AlphaFoldDB" id="A0A9N7U476"/>
<evidence type="ECO:0000313" key="2">
    <source>
        <dbReference type="Proteomes" id="UP001153269"/>
    </source>
</evidence>
<comment type="caution">
    <text evidence="1">The sequence shown here is derived from an EMBL/GenBank/DDBJ whole genome shotgun (WGS) entry which is preliminary data.</text>
</comment>
<reference evidence="1" key="1">
    <citation type="submission" date="2020-03" db="EMBL/GenBank/DDBJ databases">
        <authorList>
            <person name="Weist P."/>
        </authorList>
    </citation>
    <scope>NUCLEOTIDE SEQUENCE</scope>
</reference>
<organism evidence="1 2">
    <name type="scientific">Pleuronectes platessa</name>
    <name type="common">European plaice</name>
    <dbReference type="NCBI Taxonomy" id="8262"/>
    <lineage>
        <taxon>Eukaryota</taxon>
        <taxon>Metazoa</taxon>
        <taxon>Chordata</taxon>
        <taxon>Craniata</taxon>
        <taxon>Vertebrata</taxon>
        <taxon>Euteleostomi</taxon>
        <taxon>Actinopterygii</taxon>
        <taxon>Neopterygii</taxon>
        <taxon>Teleostei</taxon>
        <taxon>Neoteleostei</taxon>
        <taxon>Acanthomorphata</taxon>
        <taxon>Carangaria</taxon>
        <taxon>Pleuronectiformes</taxon>
        <taxon>Pleuronectoidei</taxon>
        <taxon>Pleuronectidae</taxon>
        <taxon>Pleuronectes</taxon>
    </lineage>
</organism>
<accession>A0A9N7U476</accession>